<evidence type="ECO:0000313" key="4">
    <source>
        <dbReference type="Proteomes" id="UP001530293"/>
    </source>
</evidence>
<dbReference type="PANTHER" id="PTHR44411:SF1">
    <property type="entry name" value="THO COMPLEX SUBUNIT 6 HOMOLOG"/>
    <property type="match status" value="1"/>
</dbReference>
<evidence type="ECO:0000313" key="3">
    <source>
        <dbReference type="EMBL" id="KAL3763921.1"/>
    </source>
</evidence>
<evidence type="ECO:0000256" key="1">
    <source>
        <dbReference type="ARBA" id="ARBA00009728"/>
    </source>
</evidence>
<dbReference type="PANTHER" id="PTHR44411">
    <property type="entry name" value="THO COMPLEX SUBUNIT 6 HOMOLOG"/>
    <property type="match status" value="1"/>
</dbReference>
<name>A0ABD3MIJ7_9STRA</name>
<protein>
    <submittedName>
        <fullName evidence="3">Uncharacterized protein</fullName>
    </submittedName>
</protein>
<dbReference type="InterPro" id="IPR042626">
    <property type="entry name" value="THOC6"/>
</dbReference>
<proteinExistence type="inferred from homology"/>
<evidence type="ECO:0000256" key="2">
    <source>
        <dbReference type="ARBA" id="ARBA00022574"/>
    </source>
</evidence>
<comment type="caution">
    <text evidence="3">The sequence shown here is derived from an EMBL/GenBank/DDBJ whole genome shotgun (WGS) entry which is preliminary data.</text>
</comment>
<dbReference type="AlphaFoldDB" id="A0ABD3MIJ7"/>
<dbReference type="InterPro" id="IPR001680">
    <property type="entry name" value="WD40_rpt"/>
</dbReference>
<dbReference type="InterPro" id="IPR015943">
    <property type="entry name" value="WD40/YVTN_repeat-like_dom_sf"/>
</dbReference>
<dbReference type="EMBL" id="JALLBG020000110">
    <property type="protein sequence ID" value="KAL3763921.1"/>
    <property type="molecule type" value="Genomic_DNA"/>
</dbReference>
<organism evidence="3 4">
    <name type="scientific">Discostella pseudostelligera</name>
    <dbReference type="NCBI Taxonomy" id="259834"/>
    <lineage>
        <taxon>Eukaryota</taxon>
        <taxon>Sar</taxon>
        <taxon>Stramenopiles</taxon>
        <taxon>Ochrophyta</taxon>
        <taxon>Bacillariophyta</taxon>
        <taxon>Coscinodiscophyceae</taxon>
        <taxon>Thalassiosirophycidae</taxon>
        <taxon>Stephanodiscales</taxon>
        <taxon>Stephanodiscaceae</taxon>
        <taxon>Discostella</taxon>
    </lineage>
</organism>
<dbReference type="Proteomes" id="UP001530293">
    <property type="component" value="Unassembled WGS sequence"/>
</dbReference>
<keyword evidence="2" id="KW-0853">WD repeat</keyword>
<comment type="similarity">
    <text evidence="1">Belongs to the WD repeat THOC6 family.</text>
</comment>
<gene>
    <name evidence="3" type="ORF">ACHAWU_003387</name>
</gene>
<keyword evidence="4" id="KW-1185">Reference proteome</keyword>
<sequence>MTSTNQIVSSWTMSGIHSAKANFFRNHDPFVKYHSHSDRTTKCSGSGSGGNTCTIYGSAFSPPTSYNNKKYFVVCTSNGCIAIWDYEASKYGSVGPLEPVLTVSVNGENNRFNSTVLYDLQFIEISNGDHLLVASGDPGILIYKWSHFEDAISSVSSSKPQCQYPSSAISIPKVTPITSFHPHPSPSAHYGESVEINCASYSKSENVLYGAAGDMFGCYQWDMSTEKLLGTFGGSNRFDRGIGHTDYLHVVKSIPDNEGSPGSQCVITGGEDGNMGWWEGKSRKLIELVNMQKVIDRNRDMFSQNNNPAPNSRTSWNIGSNSLWVSSMTTNSNWLAVCGGSECSNNSITSRASMGTTSSGFLSLWHLPTRTCTSGCITRENLNSVVYNQSLDCFVTGGNEGMISFWEPTNMVRSSRSWSSPPATYSISVDSNMMVVGGAGGKLDLFVDRIRVSELQCQS</sequence>
<dbReference type="SUPFAM" id="SSF101908">
    <property type="entry name" value="Putative isomerase YbhE"/>
    <property type="match status" value="1"/>
</dbReference>
<reference evidence="3 4" key="1">
    <citation type="submission" date="2024-10" db="EMBL/GenBank/DDBJ databases">
        <title>Updated reference genomes for cyclostephanoid diatoms.</title>
        <authorList>
            <person name="Roberts W.R."/>
            <person name="Alverson A.J."/>
        </authorList>
    </citation>
    <scope>NUCLEOTIDE SEQUENCE [LARGE SCALE GENOMIC DNA]</scope>
    <source>
        <strain evidence="3 4">AJA232-27</strain>
    </source>
</reference>
<dbReference type="SMART" id="SM00320">
    <property type="entry name" value="WD40"/>
    <property type="match status" value="4"/>
</dbReference>
<dbReference type="Gene3D" id="2.130.10.10">
    <property type="entry name" value="YVTN repeat-like/Quinoprotein amine dehydrogenase"/>
    <property type="match status" value="2"/>
</dbReference>
<accession>A0ABD3MIJ7</accession>